<dbReference type="SUPFAM" id="SSF51735">
    <property type="entry name" value="NAD(P)-binding Rossmann-fold domains"/>
    <property type="match status" value="1"/>
</dbReference>
<dbReference type="GO" id="GO:0016491">
    <property type="term" value="F:oxidoreductase activity"/>
    <property type="evidence" value="ECO:0007669"/>
    <property type="project" value="InterPro"/>
</dbReference>
<dbReference type="STRING" id="112413.SAMN05421854_114145"/>
<dbReference type="InterPro" id="IPR013154">
    <property type="entry name" value="ADH-like_N"/>
</dbReference>
<evidence type="ECO:0000313" key="3">
    <source>
        <dbReference type="EMBL" id="SFQ53449.1"/>
    </source>
</evidence>
<evidence type="ECO:0000256" key="1">
    <source>
        <dbReference type="ARBA" id="ARBA00022857"/>
    </source>
</evidence>
<keyword evidence="1" id="KW-0521">NADP</keyword>
<dbReference type="PANTHER" id="PTHR44154">
    <property type="entry name" value="QUINONE OXIDOREDUCTASE"/>
    <property type="match status" value="1"/>
</dbReference>
<dbReference type="PANTHER" id="PTHR44154:SF1">
    <property type="entry name" value="QUINONE OXIDOREDUCTASE"/>
    <property type="match status" value="1"/>
</dbReference>
<dbReference type="EMBL" id="FOWC01000014">
    <property type="protein sequence ID" value="SFQ53449.1"/>
    <property type="molecule type" value="Genomic_DNA"/>
</dbReference>
<dbReference type="InterPro" id="IPR036291">
    <property type="entry name" value="NAD(P)-bd_dom_sf"/>
</dbReference>
<organism evidence="3 4">
    <name type="scientific">Amycolatopsis rubida</name>
    <dbReference type="NCBI Taxonomy" id="112413"/>
    <lineage>
        <taxon>Bacteria</taxon>
        <taxon>Bacillati</taxon>
        <taxon>Actinomycetota</taxon>
        <taxon>Actinomycetes</taxon>
        <taxon>Pseudonocardiales</taxon>
        <taxon>Pseudonocardiaceae</taxon>
        <taxon>Amycolatopsis</taxon>
    </lineage>
</organism>
<dbReference type="SUPFAM" id="SSF50129">
    <property type="entry name" value="GroES-like"/>
    <property type="match status" value="1"/>
</dbReference>
<accession>A0A1I5ZAE1</accession>
<dbReference type="AlphaFoldDB" id="A0A1I5ZAE1"/>
<name>A0A1I5ZAE1_9PSEU</name>
<sequence length="327" mass="34365">MTQAITHPTPDKIIEVAMKAIALPRHGGADDLELTEQPTPAVAPGEFLVRVKAAGVNPGDEKIAVGTLDGIMVTHFPLIPGFEMSGVVEARGFGATEFEIGDEVIGFVVKDWAQNGTYAELVSAPARTLARKPASWDWLHAACLPLNGLTAYQAIKRINIGENDTVLIHGAAGGVGTLAVQIAADRGANVIGTASERNHDYLRELGATPVSYGEGLAERVRELAPAGVDAALDFYGGDAVAVSRKVLKYPARVASVADITAPDQGGQLVWARANADELTEVAALAESGKLSVPVNRSFPLEQAADAWRMLHAASRARGRIVLDIDAA</sequence>
<dbReference type="Gene3D" id="3.40.50.720">
    <property type="entry name" value="NAD(P)-binding Rossmann-like Domain"/>
    <property type="match status" value="1"/>
</dbReference>
<proteinExistence type="predicted"/>
<reference evidence="3 4" key="1">
    <citation type="submission" date="2016-10" db="EMBL/GenBank/DDBJ databases">
        <authorList>
            <person name="de Groot N.N."/>
        </authorList>
    </citation>
    <scope>NUCLEOTIDE SEQUENCE [LARGE SCALE GENOMIC DNA]</scope>
    <source>
        <strain evidence="3 4">DSM 44637</strain>
    </source>
</reference>
<dbReference type="InterPro" id="IPR051603">
    <property type="entry name" value="Zinc-ADH_QOR/CCCR"/>
</dbReference>
<dbReference type="Gene3D" id="3.90.180.10">
    <property type="entry name" value="Medium-chain alcohol dehydrogenases, catalytic domain"/>
    <property type="match status" value="1"/>
</dbReference>
<feature type="domain" description="Enoyl reductase (ER)" evidence="2">
    <location>
        <begin position="27"/>
        <end position="322"/>
    </location>
</feature>
<evidence type="ECO:0000313" key="4">
    <source>
        <dbReference type="Proteomes" id="UP000199137"/>
    </source>
</evidence>
<dbReference type="RefSeq" id="WP_338081126.1">
    <property type="nucleotide sequence ID" value="NZ_JAAGNC010000061.1"/>
</dbReference>
<dbReference type="Proteomes" id="UP000199137">
    <property type="component" value="Unassembled WGS sequence"/>
</dbReference>
<dbReference type="SMART" id="SM00829">
    <property type="entry name" value="PKS_ER"/>
    <property type="match status" value="1"/>
</dbReference>
<dbReference type="InterPro" id="IPR020843">
    <property type="entry name" value="ER"/>
</dbReference>
<dbReference type="Pfam" id="PF08240">
    <property type="entry name" value="ADH_N"/>
    <property type="match status" value="1"/>
</dbReference>
<protein>
    <submittedName>
        <fullName evidence="3">NADPH:quinone reductase</fullName>
    </submittedName>
</protein>
<dbReference type="CDD" id="cd05289">
    <property type="entry name" value="MDR_like_2"/>
    <property type="match status" value="1"/>
</dbReference>
<gene>
    <name evidence="3" type="ORF">SAMN05421854_114145</name>
</gene>
<dbReference type="InterPro" id="IPR011032">
    <property type="entry name" value="GroES-like_sf"/>
</dbReference>
<dbReference type="Pfam" id="PF13602">
    <property type="entry name" value="ADH_zinc_N_2"/>
    <property type="match status" value="1"/>
</dbReference>
<evidence type="ECO:0000259" key="2">
    <source>
        <dbReference type="SMART" id="SM00829"/>
    </source>
</evidence>